<keyword evidence="8" id="KW-1185">Reference proteome</keyword>
<dbReference type="InterPro" id="IPR002401">
    <property type="entry name" value="Cyt_P450_E_grp-I"/>
</dbReference>
<evidence type="ECO:0000313" key="7">
    <source>
        <dbReference type="EMBL" id="KAK1671459.1"/>
    </source>
</evidence>
<dbReference type="CDD" id="cd11065">
    <property type="entry name" value="CYP64-like"/>
    <property type="match status" value="1"/>
</dbReference>
<sequence>MIVLSSDTTVKEVLDKRSGNYSDRPDMFIGQKVASGDLRLVVMRYGDNWRMIHRMVHNILNIKAAVTYVPYQDLENMILLDDLLETPSDFLQHIRRFTYSLSTQMIYGYRCTDNHDPKLLQLFESFENWGKLSGSSSAQLADVYPFIQSLPSAIAPNVRYAKKLYEIESKNYLRHWMMSKKALDDATGLVRFSDDAAAYISGSLLEAGSDTTAGTLYGFIQAVLVWPDVQRKAQEEIDRVIGNDRLPTIDDYPNLPYIRCCIKESLRWMPTVFLGVPHAAVKDDVYMGYNIPKGATVVNNVWAIHMDEERSPNPRVFDPERFKDDHTTLYQSAMGDTKKRDNFVFGAGRRLCQGIHIAERSLFLGMSRLLWAFDFSPTVDGQGDPVKYDIEDLVGGITSLDPVTMQWKQVPEGMAFSTWMPDELSDNM</sequence>
<dbReference type="Pfam" id="PF00067">
    <property type="entry name" value="p450"/>
    <property type="match status" value="1"/>
</dbReference>
<keyword evidence="6" id="KW-0349">Heme</keyword>
<evidence type="ECO:0000256" key="2">
    <source>
        <dbReference type="ARBA" id="ARBA00022723"/>
    </source>
</evidence>
<comment type="caution">
    <text evidence="7">The sequence shown here is derived from an EMBL/GenBank/DDBJ whole genome shotgun (WGS) entry which is preliminary data.</text>
</comment>
<dbReference type="GeneID" id="85465644"/>
<keyword evidence="3" id="KW-0560">Oxidoreductase</keyword>
<feature type="binding site" description="axial binding residue" evidence="6">
    <location>
        <position position="352"/>
    </location>
    <ligand>
        <name>heme</name>
        <dbReference type="ChEBI" id="CHEBI:30413"/>
    </ligand>
    <ligandPart>
        <name>Fe</name>
        <dbReference type="ChEBI" id="CHEBI:18248"/>
    </ligandPart>
</feature>
<dbReference type="GO" id="GO:0016705">
    <property type="term" value="F:oxidoreductase activity, acting on paired donors, with incorporation or reduction of molecular oxygen"/>
    <property type="evidence" value="ECO:0007669"/>
    <property type="project" value="InterPro"/>
</dbReference>
<name>A0AAJ0ADY6_9PEZI</name>
<dbReference type="Gene3D" id="1.10.630.10">
    <property type="entry name" value="Cytochrome P450"/>
    <property type="match status" value="1"/>
</dbReference>
<evidence type="ECO:0000256" key="3">
    <source>
        <dbReference type="ARBA" id="ARBA00023002"/>
    </source>
</evidence>
<dbReference type="PRINTS" id="PR00463">
    <property type="entry name" value="EP450I"/>
</dbReference>
<comment type="similarity">
    <text evidence="1">Belongs to the cytochrome P450 family.</text>
</comment>
<evidence type="ECO:0000256" key="6">
    <source>
        <dbReference type="PIRSR" id="PIRSR602401-1"/>
    </source>
</evidence>
<keyword evidence="5" id="KW-0503">Monooxygenase</keyword>
<dbReference type="PANTHER" id="PTHR46300:SF2">
    <property type="entry name" value="CYTOCHROME P450 MONOOXYGENASE ALNH-RELATED"/>
    <property type="match status" value="1"/>
</dbReference>
<dbReference type="EMBL" id="JAHMHR010000047">
    <property type="protein sequence ID" value="KAK1671459.1"/>
    <property type="molecule type" value="Genomic_DNA"/>
</dbReference>
<dbReference type="SUPFAM" id="SSF48264">
    <property type="entry name" value="Cytochrome P450"/>
    <property type="match status" value="1"/>
</dbReference>
<reference evidence="7" key="1">
    <citation type="submission" date="2021-06" db="EMBL/GenBank/DDBJ databases">
        <title>Comparative genomics, transcriptomics and evolutionary studies reveal genomic signatures of adaptation to plant cell wall in hemibiotrophic fungi.</title>
        <authorList>
            <consortium name="DOE Joint Genome Institute"/>
            <person name="Baroncelli R."/>
            <person name="Diaz J.F."/>
            <person name="Benocci T."/>
            <person name="Peng M."/>
            <person name="Battaglia E."/>
            <person name="Haridas S."/>
            <person name="Andreopoulos W."/>
            <person name="Labutti K."/>
            <person name="Pangilinan J."/>
            <person name="Floch G.L."/>
            <person name="Makela M.R."/>
            <person name="Henrissat B."/>
            <person name="Grigoriev I.V."/>
            <person name="Crouch J.A."/>
            <person name="De Vries R.P."/>
            <person name="Sukno S.A."/>
            <person name="Thon M.R."/>
        </authorList>
    </citation>
    <scope>NUCLEOTIDE SEQUENCE</scope>
    <source>
        <strain evidence="7">CBS 193.32</strain>
    </source>
</reference>
<dbReference type="GO" id="GO:0005506">
    <property type="term" value="F:iron ion binding"/>
    <property type="evidence" value="ECO:0007669"/>
    <property type="project" value="InterPro"/>
</dbReference>
<dbReference type="RefSeq" id="XP_060425462.1">
    <property type="nucleotide sequence ID" value="XM_060581118.1"/>
</dbReference>
<keyword evidence="4 6" id="KW-0408">Iron</keyword>
<organism evidence="7 8">
    <name type="scientific">Colletotrichum godetiae</name>
    <dbReference type="NCBI Taxonomy" id="1209918"/>
    <lineage>
        <taxon>Eukaryota</taxon>
        <taxon>Fungi</taxon>
        <taxon>Dikarya</taxon>
        <taxon>Ascomycota</taxon>
        <taxon>Pezizomycotina</taxon>
        <taxon>Sordariomycetes</taxon>
        <taxon>Hypocreomycetidae</taxon>
        <taxon>Glomerellales</taxon>
        <taxon>Glomerellaceae</taxon>
        <taxon>Colletotrichum</taxon>
        <taxon>Colletotrichum acutatum species complex</taxon>
    </lineage>
</organism>
<dbReference type="InterPro" id="IPR036396">
    <property type="entry name" value="Cyt_P450_sf"/>
</dbReference>
<accession>A0AAJ0ADY6</accession>
<comment type="cofactor">
    <cofactor evidence="6">
        <name>heme</name>
        <dbReference type="ChEBI" id="CHEBI:30413"/>
    </cofactor>
</comment>
<evidence type="ECO:0000256" key="5">
    <source>
        <dbReference type="ARBA" id="ARBA00023033"/>
    </source>
</evidence>
<keyword evidence="2 6" id="KW-0479">Metal-binding</keyword>
<dbReference type="Proteomes" id="UP001224890">
    <property type="component" value="Unassembled WGS sequence"/>
</dbReference>
<protein>
    <submittedName>
        <fullName evidence="7">Cytochrome P450</fullName>
    </submittedName>
</protein>
<dbReference type="PRINTS" id="PR00385">
    <property type="entry name" value="P450"/>
</dbReference>
<dbReference type="PANTHER" id="PTHR46300">
    <property type="entry name" value="P450, PUTATIVE (EUROFUNG)-RELATED-RELATED"/>
    <property type="match status" value="1"/>
</dbReference>
<dbReference type="InterPro" id="IPR001128">
    <property type="entry name" value="Cyt_P450"/>
</dbReference>
<dbReference type="GO" id="GO:0004497">
    <property type="term" value="F:monooxygenase activity"/>
    <property type="evidence" value="ECO:0007669"/>
    <property type="project" value="UniProtKB-KW"/>
</dbReference>
<dbReference type="GO" id="GO:0020037">
    <property type="term" value="F:heme binding"/>
    <property type="evidence" value="ECO:0007669"/>
    <property type="project" value="InterPro"/>
</dbReference>
<evidence type="ECO:0000313" key="8">
    <source>
        <dbReference type="Proteomes" id="UP001224890"/>
    </source>
</evidence>
<dbReference type="AlphaFoldDB" id="A0AAJ0ADY6"/>
<evidence type="ECO:0000256" key="4">
    <source>
        <dbReference type="ARBA" id="ARBA00023004"/>
    </source>
</evidence>
<proteinExistence type="inferred from homology"/>
<dbReference type="InterPro" id="IPR050364">
    <property type="entry name" value="Cytochrome_P450_fung"/>
</dbReference>
<gene>
    <name evidence="7" type="ORF">BDP55DRAFT_771757</name>
</gene>
<evidence type="ECO:0000256" key="1">
    <source>
        <dbReference type="ARBA" id="ARBA00010617"/>
    </source>
</evidence>